<dbReference type="EMBL" id="MGHY01000013">
    <property type="protein sequence ID" value="OGM79538.1"/>
    <property type="molecule type" value="Genomic_DNA"/>
</dbReference>
<keyword evidence="1" id="KW-0812">Transmembrane</keyword>
<name>A0A1F8CUW0_9BACT</name>
<protein>
    <recommendedName>
        <fullName evidence="4">Transmembrane protein</fullName>
    </recommendedName>
</protein>
<evidence type="ECO:0000256" key="1">
    <source>
        <dbReference type="SAM" id="Phobius"/>
    </source>
</evidence>
<dbReference type="Proteomes" id="UP000178999">
    <property type="component" value="Unassembled WGS sequence"/>
</dbReference>
<dbReference type="AlphaFoldDB" id="A0A1F8CUW0"/>
<feature type="transmembrane region" description="Helical" evidence="1">
    <location>
        <begin position="6"/>
        <end position="27"/>
    </location>
</feature>
<keyword evidence="1" id="KW-0472">Membrane</keyword>
<accession>A0A1F8CUW0</accession>
<gene>
    <name evidence="2" type="ORF">A2382_00070</name>
</gene>
<proteinExistence type="predicted"/>
<evidence type="ECO:0000313" key="2">
    <source>
        <dbReference type="EMBL" id="OGM79538.1"/>
    </source>
</evidence>
<comment type="caution">
    <text evidence="2">The sequence shown here is derived from an EMBL/GenBank/DDBJ whole genome shotgun (WGS) entry which is preliminary data.</text>
</comment>
<evidence type="ECO:0000313" key="3">
    <source>
        <dbReference type="Proteomes" id="UP000178999"/>
    </source>
</evidence>
<organism evidence="2 3">
    <name type="scientific">Candidatus Woesebacteria bacterium RIFOXYB1_FULL_38_16</name>
    <dbReference type="NCBI Taxonomy" id="1802538"/>
    <lineage>
        <taxon>Bacteria</taxon>
        <taxon>Candidatus Woeseibacteriota</taxon>
    </lineage>
</organism>
<evidence type="ECO:0008006" key="4">
    <source>
        <dbReference type="Google" id="ProtNLM"/>
    </source>
</evidence>
<sequence>MSSQVRTTIIVVIGLVFVLGAVSYLCVGAIKNAQKADHYPTVGVEMLEIKWDQQIPVKGFDISISPYGLFYERHLIVFANLTNQVDVNGYPIYEPYLIDPEMPIQLIYDQSEGNCFVKLSTAHLDFHLSSYGC</sequence>
<reference evidence="2 3" key="1">
    <citation type="journal article" date="2016" name="Nat. Commun.">
        <title>Thousands of microbial genomes shed light on interconnected biogeochemical processes in an aquifer system.</title>
        <authorList>
            <person name="Anantharaman K."/>
            <person name="Brown C.T."/>
            <person name="Hug L.A."/>
            <person name="Sharon I."/>
            <person name="Castelle C.J."/>
            <person name="Probst A.J."/>
            <person name="Thomas B.C."/>
            <person name="Singh A."/>
            <person name="Wilkins M.J."/>
            <person name="Karaoz U."/>
            <person name="Brodie E.L."/>
            <person name="Williams K.H."/>
            <person name="Hubbard S.S."/>
            <person name="Banfield J.F."/>
        </authorList>
    </citation>
    <scope>NUCLEOTIDE SEQUENCE [LARGE SCALE GENOMIC DNA]</scope>
</reference>
<keyword evidence="1" id="KW-1133">Transmembrane helix</keyword>